<dbReference type="Pfam" id="PF00127">
    <property type="entry name" value="Copper-bind"/>
    <property type="match status" value="1"/>
</dbReference>
<dbReference type="InterPro" id="IPR052721">
    <property type="entry name" value="ET_Amicyanin"/>
</dbReference>
<keyword evidence="1" id="KW-0479">Metal-binding</keyword>
<dbReference type="GeneID" id="60423378"/>
<protein>
    <submittedName>
        <fullName evidence="5">Amicyanin</fullName>
    </submittedName>
</protein>
<keyword evidence="3" id="KW-0812">Transmembrane</keyword>
<feature type="domain" description="Blue (type 1) copper" evidence="4">
    <location>
        <begin position="71"/>
        <end position="154"/>
    </location>
</feature>
<gene>
    <name evidence="5" type="primary">mauC_7</name>
    <name evidence="5" type="ORF">NMY3_03554</name>
</gene>
<dbReference type="InterPro" id="IPR008972">
    <property type="entry name" value="Cupredoxin"/>
</dbReference>
<reference evidence="6" key="1">
    <citation type="submission" date="2015-10" db="EMBL/GenBank/DDBJ databases">
        <title>Niche specialization of a soil ammonia-oxidizing archaeon, Candidatus Nitrosocosmicus oleophilus.</title>
        <authorList>
            <person name="Jung M.-Y."/>
            <person name="Rhee S.-K."/>
        </authorList>
    </citation>
    <scope>NUCLEOTIDE SEQUENCE [LARGE SCALE GENOMIC DNA]</scope>
    <source>
        <strain evidence="6">MY3</strain>
    </source>
</reference>
<evidence type="ECO:0000259" key="4">
    <source>
        <dbReference type="Pfam" id="PF00127"/>
    </source>
</evidence>
<keyword evidence="2" id="KW-0186">Copper</keyword>
<evidence type="ECO:0000256" key="2">
    <source>
        <dbReference type="ARBA" id="ARBA00023008"/>
    </source>
</evidence>
<evidence type="ECO:0000256" key="1">
    <source>
        <dbReference type="ARBA" id="ARBA00022723"/>
    </source>
</evidence>
<dbReference type="SUPFAM" id="SSF49503">
    <property type="entry name" value="Cupredoxins"/>
    <property type="match status" value="1"/>
</dbReference>
<proteinExistence type="predicted"/>
<accession>A0A654M4U1</accession>
<keyword evidence="6" id="KW-1185">Reference proteome</keyword>
<dbReference type="Proteomes" id="UP000058925">
    <property type="component" value="Chromosome"/>
</dbReference>
<dbReference type="PANTHER" id="PTHR36507">
    <property type="entry name" value="BLL1555 PROTEIN"/>
    <property type="match status" value="1"/>
</dbReference>
<evidence type="ECO:0000313" key="5">
    <source>
        <dbReference type="EMBL" id="ALI37736.1"/>
    </source>
</evidence>
<keyword evidence="3" id="KW-0472">Membrane</keyword>
<dbReference type="InterPro" id="IPR000923">
    <property type="entry name" value="BlueCu_1"/>
</dbReference>
<dbReference type="GO" id="GO:0009055">
    <property type="term" value="F:electron transfer activity"/>
    <property type="evidence" value="ECO:0007669"/>
    <property type="project" value="InterPro"/>
</dbReference>
<name>A0A654M4U1_9ARCH</name>
<evidence type="ECO:0000313" key="6">
    <source>
        <dbReference type="Proteomes" id="UP000058925"/>
    </source>
</evidence>
<dbReference type="AlphaFoldDB" id="A0A654M4U1"/>
<sequence length="158" mass="17260">MENVKKQSQIGGISIISFVVIVTVSLAYYQFVFTPAINAKPEVSEEILNPSGTTDIKIAEGSSLPANPTFFVPKEIRASLGVSNKVVWTNDDITAHSVTSDTNYVDPVNGPFNSLDSIGLIPPQGTYDFTFTQRGEYLYHCEPHPWMTGQVSVEPSFG</sequence>
<dbReference type="Gene3D" id="2.60.40.420">
    <property type="entry name" value="Cupredoxins - blue copper proteins"/>
    <property type="match status" value="1"/>
</dbReference>
<dbReference type="GO" id="GO:0005507">
    <property type="term" value="F:copper ion binding"/>
    <property type="evidence" value="ECO:0007669"/>
    <property type="project" value="InterPro"/>
</dbReference>
<dbReference type="PANTHER" id="PTHR36507:SF1">
    <property type="entry name" value="BLL1555 PROTEIN"/>
    <property type="match status" value="1"/>
</dbReference>
<organism evidence="5 6">
    <name type="scientific">Candidatus Nitrosocosmicus oleophilus</name>
    <dbReference type="NCBI Taxonomy" id="1353260"/>
    <lineage>
        <taxon>Archaea</taxon>
        <taxon>Nitrososphaerota</taxon>
        <taxon>Nitrososphaeria</taxon>
        <taxon>Nitrososphaerales</taxon>
        <taxon>Nitrososphaeraceae</taxon>
        <taxon>Candidatus Nitrosocosmicus</taxon>
    </lineage>
</organism>
<dbReference type="KEGG" id="taa:NMY3_03554"/>
<dbReference type="EMBL" id="CP012850">
    <property type="protein sequence ID" value="ALI37736.1"/>
    <property type="molecule type" value="Genomic_DNA"/>
</dbReference>
<dbReference type="RefSeq" id="WP_231100128.1">
    <property type="nucleotide sequence ID" value="NZ_CP012850.1"/>
</dbReference>
<feature type="transmembrane region" description="Helical" evidence="3">
    <location>
        <begin position="12"/>
        <end position="31"/>
    </location>
</feature>
<evidence type="ECO:0000256" key="3">
    <source>
        <dbReference type="SAM" id="Phobius"/>
    </source>
</evidence>
<keyword evidence="3" id="KW-1133">Transmembrane helix</keyword>